<accession>S1MTG6</accession>
<keyword evidence="1" id="KW-0472">Membrane</keyword>
<proteinExistence type="predicted"/>
<dbReference type="eggNOG" id="ENOG5032RH8">
    <property type="taxonomic scope" value="Bacteria"/>
</dbReference>
<feature type="transmembrane region" description="Helical" evidence="1">
    <location>
        <begin position="28"/>
        <end position="49"/>
    </location>
</feature>
<dbReference type="STRING" id="1121865.OMW_01890"/>
<dbReference type="OrthoDB" id="2192445at2"/>
<keyword evidence="1" id="KW-1133">Transmembrane helix</keyword>
<name>S1MTG6_9ENTE</name>
<dbReference type="RefSeq" id="WP_016183997.1">
    <property type="nucleotide sequence ID" value="NZ_JXKI01000018.1"/>
</dbReference>
<organism evidence="2 3">
    <name type="scientific">Enterococcus columbae DSM 7374 = ATCC 51263</name>
    <dbReference type="NCBI Taxonomy" id="1121865"/>
    <lineage>
        <taxon>Bacteria</taxon>
        <taxon>Bacillati</taxon>
        <taxon>Bacillota</taxon>
        <taxon>Bacilli</taxon>
        <taxon>Lactobacillales</taxon>
        <taxon>Enterococcaceae</taxon>
        <taxon>Enterococcus</taxon>
    </lineage>
</organism>
<dbReference type="PATRIC" id="fig|1121865.3.peg.1833"/>
<evidence type="ECO:0000313" key="3">
    <source>
        <dbReference type="Proteomes" id="UP000014113"/>
    </source>
</evidence>
<keyword evidence="1" id="KW-0812">Transmembrane</keyword>
<sequence length="259" mass="30528">MTLLIDLISSFHKFLGYLEISPKYLNRAYTILSVFPTLYILRIIYGLWLNQHYGQFLLYSAVFLILVYFIVLNTLYYFFNRNSKFDITQLFAKYLPEDALNIQDTNEKKKTKTQSDLAITEVAIDFRRDHHLLLEETIEQCLNAGILTKRTTKEGYVLPKDTLFPFYDISKIGTQEYVIRIGTSYQRLFEIGRVRISSAEEALKPVGLFIRGGDFYMNNRLFHEPYTLKLLIHQPTQQQIQADKTTTLSRQSRRQLRHQ</sequence>
<dbReference type="EMBL" id="ASWJ01000010">
    <property type="protein sequence ID" value="EOW80117.1"/>
    <property type="molecule type" value="Genomic_DNA"/>
</dbReference>
<reference evidence="2 3" key="1">
    <citation type="submission" date="2013-03" db="EMBL/GenBank/DDBJ databases">
        <title>The Genome Sequence of Enterococcus columbae ATCC_51263 (PacBio/Illumina hybrid assembly).</title>
        <authorList>
            <consortium name="The Broad Institute Genomics Platform"/>
            <consortium name="The Broad Institute Genome Sequencing Center for Infectious Disease"/>
            <person name="Earl A."/>
            <person name="Russ C."/>
            <person name="Gilmore M."/>
            <person name="Surin D."/>
            <person name="Walker B."/>
            <person name="Young S."/>
            <person name="Zeng Q."/>
            <person name="Gargeya S."/>
            <person name="Fitzgerald M."/>
            <person name="Haas B."/>
            <person name="Abouelleil A."/>
            <person name="Allen A.W."/>
            <person name="Alvarado L."/>
            <person name="Arachchi H.M."/>
            <person name="Berlin A.M."/>
            <person name="Chapman S.B."/>
            <person name="Gainer-Dewar J."/>
            <person name="Goldberg J."/>
            <person name="Griggs A."/>
            <person name="Gujja S."/>
            <person name="Hansen M."/>
            <person name="Howarth C."/>
            <person name="Imamovic A."/>
            <person name="Ireland A."/>
            <person name="Larimer J."/>
            <person name="McCowan C."/>
            <person name="Murphy C."/>
            <person name="Pearson M."/>
            <person name="Poon T.W."/>
            <person name="Priest M."/>
            <person name="Roberts A."/>
            <person name="Saif S."/>
            <person name="Shea T."/>
            <person name="Sisk P."/>
            <person name="Sykes S."/>
            <person name="Wortman J."/>
            <person name="Nusbaum C."/>
            <person name="Birren B."/>
        </authorList>
    </citation>
    <scope>NUCLEOTIDE SEQUENCE [LARGE SCALE GENOMIC DNA]</scope>
    <source>
        <strain evidence="2 3">ATCC 51263</strain>
    </source>
</reference>
<dbReference type="AlphaFoldDB" id="S1MTG6"/>
<dbReference type="InterPro" id="IPR046503">
    <property type="entry name" value="DUF6681"/>
</dbReference>
<keyword evidence="3" id="KW-1185">Reference proteome</keyword>
<dbReference type="Proteomes" id="UP000014113">
    <property type="component" value="Unassembled WGS sequence"/>
</dbReference>
<evidence type="ECO:0000256" key="1">
    <source>
        <dbReference type="SAM" id="Phobius"/>
    </source>
</evidence>
<dbReference type="Pfam" id="PF20386">
    <property type="entry name" value="DUF6681"/>
    <property type="match status" value="1"/>
</dbReference>
<feature type="transmembrane region" description="Helical" evidence="1">
    <location>
        <begin position="56"/>
        <end position="79"/>
    </location>
</feature>
<protein>
    <submittedName>
        <fullName evidence="2">Uncharacterized protein</fullName>
    </submittedName>
</protein>
<comment type="caution">
    <text evidence="2">The sequence shown here is derived from an EMBL/GenBank/DDBJ whole genome shotgun (WGS) entry which is preliminary data.</text>
</comment>
<gene>
    <name evidence="2" type="ORF">I568_02196</name>
</gene>
<evidence type="ECO:0000313" key="2">
    <source>
        <dbReference type="EMBL" id="EOW80117.1"/>
    </source>
</evidence>